<dbReference type="AlphaFoldDB" id="A0A381PZU1"/>
<proteinExistence type="predicted"/>
<evidence type="ECO:0000313" key="1">
    <source>
        <dbReference type="EMBL" id="SUZ72576.1"/>
    </source>
</evidence>
<accession>A0A381PZU1</accession>
<protein>
    <submittedName>
        <fullName evidence="1">Uncharacterized protein</fullName>
    </submittedName>
</protein>
<sequence>MRFGITAEEWEERRDELWQFVSNMAVSA</sequence>
<name>A0A381PZU1_9ZZZZ</name>
<dbReference type="EMBL" id="UINC01001150">
    <property type="protein sequence ID" value="SUZ72576.1"/>
    <property type="molecule type" value="Genomic_DNA"/>
</dbReference>
<gene>
    <name evidence="1" type="ORF">METZ01_LOCUS25430</name>
</gene>
<organism evidence="1">
    <name type="scientific">marine metagenome</name>
    <dbReference type="NCBI Taxonomy" id="408172"/>
    <lineage>
        <taxon>unclassified sequences</taxon>
        <taxon>metagenomes</taxon>
        <taxon>ecological metagenomes</taxon>
    </lineage>
</organism>
<reference evidence="1" key="1">
    <citation type="submission" date="2018-05" db="EMBL/GenBank/DDBJ databases">
        <authorList>
            <person name="Lanie J.A."/>
            <person name="Ng W.-L."/>
            <person name="Kazmierczak K.M."/>
            <person name="Andrzejewski T.M."/>
            <person name="Davidsen T.M."/>
            <person name="Wayne K.J."/>
            <person name="Tettelin H."/>
            <person name="Glass J.I."/>
            <person name="Rusch D."/>
            <person name="Podicherti R."/>
            <person name="Tsui H.-C.T."/>
            <person name="Winkler M.E."/>
        </authorList>
    </citation>
    <scope>NUCLEOTIDE SEQUENCE</scope>
</reference>